<dbReference type="Pfam" id="PF13960">
    <property type="entry name" value="DUF4218"/>
    <property type="match status" value="1"/>
</dbReference>
<evidence type="ECO:0000313" key="2">
    <source>
        <dbReference type="Proteomes" id="UP000694930"/>
    </source>
</evidence>
<name>A0ABM1HPQ5_SOLPN</name>
<feature type="domain" description="DUF4218" evidence="1">
    <location>
        <begin position="1"/>
        <end position="76"/>
    </location>
</feature>
<dbReference type="RefSeq" id="XP_015088581.1">
    <property type="nucleotide sequence ID" value="XM_015233095.2"/>
</dbReference>
<gene>
    <name evidence="3" type="primary">LOC107031653</name>
</gene>
<dbReference type="Proteomes" id="UP000694930">
    <property type="component" value="Chromosome 9"/>
</dbReference>
<evidence type="ECO:0000259" key="1">
    <source>
        <dbReference type="Pfam" id="PF13960"/>
    </source>
</evidence>
<organism evidence="2 3">
    <name type="scientific">Solanum pennellii</name>
    <name type="common">Tomato</name>
    <name type="synonym">Lycopersicon pennellii</name>
    <dbReference type="NCBI Taxonomy" id="28526"/>
    <lineage>
        <taxon>Eukaryota</taxon>
        <taxon>Viridiplantae</taxon>
        <taxon>Streptophyta</taxon>
        <taxon>Embryophyta</taxon>
        <taxon>Tracheophyta</taxon>
        <taxon>Spermatophyta</taxon>
        <taxon>Magnoliopsida</taxon>
        <taxon>eudicotyledons</taxon>
        <taxon>Gunneridae</taxon>
        <taxon>Pentapetalae</taxon>
        <taxon>asterids</taxon>
        <taxon>lamiids</taxon>
        <taxon>Solanales</taxon>
        <taxon>Solanaceae</taxon>
        <taxon>Solanoideae</taxon>
        <taxon>Solaneae</taxon>
        <taxon>Solanum</taxon>
        <taxon>Solanum subgen. Lycopersicon</taxon>
    </lineage>
</organism>
<keyword evidence="2" id="KW-1185">Reference proteome</keyword>
<dbReference type="InterPro" id="IPR025452">
    <property type="entry name" value="DUF4218"/>
</dbReference>
<reference evidence="3" key="2">
    <citation type="submission" date="2025-08" db="UniProtKB">
        <authorList>
            <consortium name="RefSeq"/>
        </authorList>
    </citation>
    <scope>IDENTIFICATION</scope>
</reference>
<reference evidence="2" key="1">
    <citation type="journal article" date="2014" name="Nat. Genet.">
        <title>The genome of the stress-tolerant wild tomato species Solanum pennellii.</title>
        <authorList>
            <person name="Bolger A."/>
            <person name="Scossa F."/>
            <person name="Bolger M.E."/>
            <person name="Lanz C."/>
            <person name="Maumus F."/>
            <person name="Tohge T."/>
            <person name="Quesneville H."/>
            <person name="Alseekh S."/>
            <person name="Sorensen I."/>
            <person name="Lichtenstein G."/>
            <person name="Fich E.A."/>
            <person name="Conte M."/>
            <person name="Keller H."/>
            <person name="Schneeberger K."/>
            <person name="Schwacke R."/>
            <person name="Ofner I."/>
            <person name="Vrebalov J."/>
            <person name="Xu Y."/>
            <person name="Osorio S."/>
            <person name="Aflitos S.A."/>
            <person name="Schijlen E."/>
            <person name="Jimenez-Gomez J.M."/>
            <person name="Ryngajllo M."/>
            <person name="Kimura S."/>
            <person name="Kumar R."/>
            <person name="Koenig D."/>
            <person name="Headland L.R."/>
            <person name="Maloof J.N."/>
            <person name="Sinha N."/>
            <person name="van Ham R.C."/>
            <person name="Lankhorst R.K."/>
            <person name="Mao L."/>
            <person name="Vogel A."/>
            <person name="Arsova B."/>
            <person name="Panstruga R."/>
            <person name="Fei Z."/>
            <person name="Rose J.K."/>
            <person name="Zamir D."/>
            <person name="Carrari F."/>
            <person name="Giovannoni J.J."/>
            <person name="Weigel D."/>
            <person name="Usadel B."/>
            <person name="Fernie A.R."/>
        </authorList>
    </citation>
    <scope>NUCLEOTIDE SEQUENCE [LARGE SCALE GENOMIC DNA]</scope>
    <source>
        <strain evidence="2">cv. LA0716</strain>
    </source>
</reference>
<evidence type="ECO:0000313" key="3">
    <source>
        <dbReference type="RefSeq" id="XP_015088581.1"/>
    </source>
</evidence>
<dbReference type="PANTHER" id="PTHR48258">
    <property type="entry name" value="DUF4218 DOMAIN-CONTAINING PROTEIN-RELATED"/>
    <property type="match status" value="1"/>
</dbReference>
<protein>
    <submittedName>
        <fullName evidence="3">Uncharacterized protein LOC107031653</fullName>
    </submittedName>
</protein>
<sequence>MTYLPIHLVNEIKLGGPTHLRWMYSIETTLCHFKGIVRNKKNSELAIVEDFSAIDCLTFISRYLHDTVKTPFNRYQTESDEDNQIEEGNAPSLFPKTCHPIESMNKRKGKTFNVENHEMYGAHPYVLFNTGDEKVDTFIEKHKNLIYNRTRGNAWVNAQIRSREFSD</sequence>
<dbReference type="PANTHER" id="PTHR48258:SF8">
    <property type="entry name" value="DUF4216 DOMAIN-CONTAINING PROTEIN"/>
    <property type="match status" value="1"/>
</dbReference>
<dbReference type="GeneID" id="107031653"/>
<accession>A0ABM1HPQ5</accession>
<proteinExistence type="predicted"/>